<sequence length="265" mass="30105">MYVEWDGATSNKFQGGKKITGPASQAELGMKGLIGETNTGIEELKGRRHFDVPECTTVIEWKPCFKKVKNKNDQMSKTTGLKKIEFNVKPPKPRAEKKHTVFAPIANKNRPEMPFNMKTVLTEDGKRVQDVPTDEYDFHEKLMGKKKLVPELDDKRNQLSIRALGDKSYKKVEHDTDFYKPGGLITGSTNVQKIPHQGRSITNNDFATVISYESTGPNRTKWNDRVKMMRTEEENQAVGSLIEWEKTVLKESNPKYVDPDISDGD</sequence>
<protein>
    <submittedName>
        <fullName evidence="1">Uncharacterized protein</fullName>
    </submittedName>
</protein>
<proteinExistence type="predicted"/>
<dbReference type="EMBL" id="CAJZBQ010000048">
    <property type="protein sequence ID" value="CAG9329664.1"/>
    <property type="molecule type" value="Genomic_DNA"/>
</dbReference>
<name>A0AAU9JX36_9CILI</name>
<dbReference type="AlphaFoldDB" id="A0AAU9JX36"/>
<comment type="caution">
    <text evidence="1">The sequence shown here is derived from an EMBL/GenBank/DDBJ whole genome shotgun (WGS) entry which is preliminary data.</text>
</comment>
<organism evidence="1 2">
    <name type="scientific">Blepharisma stoltei</name>
    <dbReference type="NCBI Taxonomy" id="1481888"/>
    <lineage>
        <taxon>Eukaryota</taxon>
        <taxon>Sar</taxon>
        <taxon>Alveolata</taxon>
        <taxon>Ciliophora</taxon>
        <taxon>Postciliodesmatophora</taxon>
        <taxon>Heterotrichea</taxon>
        <taxon>Heterotrichida</taxon>
        <taxon>Blepharismidae</taxon>
        <taxon>Blepharisma</taxon>
    </lineage>
</organism>
<dbReference type="Proteomes" id="UP001162131">
    <property type="component" value="Unassembled WGS sequence"/>
</dbReference>
<evidence type="ECO:0000313" key="2">
    <source>
        <dbReference type="Proteomes" id="UP001162131"/>
    </source>
</evidence>
<keyword evidence="2" id="KW-1185">Reference proteome</keyword>
<accession>A0AAU9JX36</accession>
<reference evidence="1" key="1">
    <citation type="submission" date="2021-09" db="EMBL/GenBank/DDBJ databases">
        <authorList>
            <consortium name="AG Swart"/>
            <person name="Singh M."/>
            <person name="Singh A."/>
            <person name="Seah K."/>
            <person name="Emmerich C."/>
        </authorList>
    </citation>
    <scope>NUCLEOTIDE SEQUENCE</scope>
    <source>
        <strain evidence="1">ATCC30299</strain>
    </source>
</reference>
<gene>
    <name evidence="1" type="ORF">BSTOLATCC_MIC49287</name>
</gene>
<evidence type="ECO:0000313" key="1">
    <source>
        <dbReference type="EMBL" id="CAG9329664.1"/>
    </source>
</evidence>